<accession>A0AAV9Y2C7</accession>
<dbReference type="EMBL" id="JAWDEY010000006">
    <property type="protein sequence ID" value="KAK6590575.1"/>
    <property type="molecule type" value="Genomic_DNA"/>
</dbReference>
<keyword evidence="2" id="KW-0472">Membrane</keyword>
<proteinExistence type="predicted"/>
<feature type="compositionally biased region" description="Basic and acidic residues" evidence="1">
    <location>
        <begin position="250"/>
        <end position="261"/>
    </location>
</feature>
<evidence type="ECO:0000256" key="2">
    <source>
        <dbReference type="SAM" id="Phobius"/>
    </source>
</evidence>
<name>A0AAV9Y2C7_9CRYT</name>
<dbReference type="Proteomes" id="UP001311799">
    <property type="component" value="Unassembled WGS sequence"/>
</dbReference>
<keyword evidence="2" id="KW-1133">Transmembrane helix</keyword>
<sequence length="261" mass="29718">MDSIEDFQLKHGSLFGGARKGCICLSLRISVFLQGLINIIGSILLAYTIFLLPFEQLGIAGDSQVQQLESSKPTEFSKLLFYLMKLLKYIPPNYSLAIKTLVLGIRGSIFERNFTLVTISLIIFSSLLSIFGSTGKSRGQIKLSIFSFIASQIMCIIAVFYAPLFGRSHGLGFLSNHFVLLISLSCIIFFTMWYSHLLYSLYKVFRAGGTGGEYLSYREIIDRRNFLRWKTWKERELERGPSYNKSFSRSSEKDRLIKSSR</sequence>
<feature type="transmembrane region" description="Helical" evidence="2">
    <location>
        <begin position="114"/>
        <end position="131"/>
    </location>
</feature>
<gene>
    <name evidence="3" type="ORF">RS030_152385</name>
</gene>
<evidence type="ECO:0000313" key="4">
    <source>
        <dbReference type="Proteomes" id="UP001311799"/>
    </source>
</evidence>
<evidence type="ECO:0000313" key="3">
    <source>
        <dbReference type="EMBL" id="KAK6590575.1"/>
    </source>
</evidence>
<keyword evidence="2" id="KW-0812">Transmembrane</keyword>
<comment type="caution">
    <text evidence="3">The sequence shown here is derived from an EMBL/GenBank/DDBJ whole genome shotgun (WGS) entry which is preliminary data.</text>
</comment>
<keyword evidence="4" id="KW-1185">Reference proteome</keyword>
<feature type="transmembrane region" description="Helical" evidence="2">
    <location>
        <begin position="143"/>
        <end position="166"/>
    </location>
</feature>
<protein>
    <submittedName>
        <fullName evidence="3">Membrane protein</fullName>
    </submittedName>
</protein>
<evidence type="ECO:0000256" key="1">
    <source>
        <dbReference type="SAM" id="MobiDB-lite"/>
    </source>
</evidence>
<organism evidence="3 4">
    <name type="scientific">Cryptosporidium xiaoi</name>
    <dbReference type="NCBI Taxonomy" id="659607"/>
    <lineage>
        <taxon>Eukaryota</taxon>
        <taxon>Sar</taxon>
        <taxon>Alveolata</taxon>
        <taxon>Apicomplexa</taxon>
        <taxon>Conoidasida</taxon>
        <taxon>Coccidia</taxon>
        <taxon>Eucoccidiorida</taxon>
        <taxon>Eimeriorina</taxon>
        <taxon>Cryptosporidiidae</taxon>
        <taxon>Cryptosporidium</taxon>
    </lineage>
</organism>
<dbReference type="AlphaFoldDB" id="A0AAV9Y2C7"/>
<feature type="transmembrane region" description="Helical" evidence="2">
    <location>
        <begin position="29"/>
        <end position="50"/>
    </location>
</feature>
<reference evidence="3 4" key="1">
    <citation type="submission" date="2023-10" db="EMBL/GenBank/DDBJ databases">
        <title>Comparative genomics analysis reveals potential genetic determinants of host preference in Cryptosporidium xiaoi.</title>
        <authorList>
            <person name="Xiao L."/>
            <person name="Li J."/>
        </authorList>
    </citation>
    <scope>NUCLEOTIDE SEQUENCE [LARGE SCALE GENOMIC DNA]</scope>
    <source>
        <strain evidence="3 4">52996</strain>
    </source>
</reference>
<feature type="transmembrane region" description="Helical" evidence="2">
    <location>
        <begin position="178"/>
        <end position="199"/>
    </location>
</feature>
<feature type="region of interest" description="Disordered" evidence="1">
    <location>
        <begin position="238"/>
        <end position="261"/>
    </location>
</feature>